<feature type="transmembrane region" description="Helical" evidence="5">
    <location>
        <begin position="198"/>
        <end position="218"/>
    </location>
</feature>
<evidence type="ECO:0000313" key="7">
    <source>
        <dbReference type="Proteomes" id="UP000249782"/>
    </source>
</evidence>
<feature type="transmembrane region" description="Helical" evidence="5">
    <location>
        <begin position="309"/>
        <end position="328"/>
    </location>
</feature>
<gene>
    <name evidence="6" type="ORF">DPC56_02205</name>
</gene>
<feature type="transmembrane region" description="Helical" evidence="5">
    <location>
        <begin position="70"/>
        <end position="90"/>
    </location>
</feature>
<evidence type="ECO:0000256" key="4">
    <source>
        <dbReference type="ARBA" id="ARBA00023136"/>
    </source>
</evidence>
<protein>
    <submittedName>
        <fullName evidence="6">NADH-quinone oxidoreductase subunit M</fullName>
    </submittedName>
</protein>
<dbReference type="PANTHER" id="PTHR43359">
    <property type="entry name" value="FORMATE HYDROGENLYASE SUBUNIT 4"/>
    <property type="match status" value="1"/>
</dbReference>
<evidence type="ECO:0000256" key="5">
    <source>
        <dbReference type="SAM" id="Phobius"/>
    </source>
</evidence>
<feature type="transmembrane region" description="Helical" evidence="5">
    <location>
        <begin position="275"/>
        <end position="297"/>
    </location>
</feature>
<feature type="transmembrane region" description="Helical" evidence="5">
    <location>
        <begin position="96"/>
        <end position="119"/>
    </location>
</feature>
<keyword evidence="2 5" id="KW-0812">Transmembrane</keyword>
<name>A0A328PK37_9EURY</name>
<dbReference type="InterPro" id="IPR001694">
    <property type="entry name" value="NADH_UbQ_OxRdtase_su1/FPO"/>
</dbReference>
<organism evidence="6 7">
    <name type="scientific">Methanothermobacter tenebrarum</name>
    <dbReference type="NCBI Taxonomy" id="680118"/>
    <lineage>
        <taxon>Archaea</taxon>
        <taxon>Methanobacteriati</taxon>
        <taxon>Methanobacteriota</taxon>
        <taxon>Methanomada group</taxon>
        <taxon>Methanobacteria</taxon>
        <taxon>Methanobacteriales</taxon>
        <taxon>Methanobacteriaceae</taxon>
        <taxon>Methanothermobacter</taxon>
    </lineage>
</organism>
<dbReference type="PANTHER" id="PTHR43359:SF1">
    <property type="entry name" value="FORMATE HYDROGENLYASE SUBUNIT 4-RELATED"/>
    <property type="match status" value="1"/>
</dbReference>
<feature type="transmembrane region" description="Helical" evidence="5">
    <location>
        <begin position="6"/>
        <end position="27"/>
    </location>
</feature>
<accession>A0A328PK37</accession>
<evidence type="ECO:0000256" key="3">
    <source>
        <dbReference type="ARBA" id="ARBA00022989"/>
    </source>
</evidence>
<keyword evidence="3 5" id="KW-1133">Transmembrane helix</keyword>
<feature type="transmembrane region" description="Helical" evidence="5">
    <location>
        <begin position="158"/>
        <end position="178"/>
    </location>
</feature>
<dbReference type="GO" id="GO:0005886">
    <property type="term" value="C:plasma membrane"/>
    <property type="evidence" value="ECO:0007669"/>
    <property type="project" value="TreeGrafter"/>
</dbReference>
<sequence length="329" mass="36655">MIMEYSIISAIGTIIIGFIISLWLPGLERKMIHARIQQRIGPPISSPGIMAPLKFFFKQTIRPYSPLPRLYNSLPLIGLLSVFLIFLFSVPETYHLGALASIVAIVGFLKIEEVIYVFMGSLSKSVMSLRMPFPDLAKGAKHPNVQRSFLEDISAMRAFRLIAFGSFPLYIAMFIPVVISKSIFLGDIVAYQKLHGPILFSVAGVIGAIVFFLGYMILLNEYPFVILKAKADVIEGPYMEYAAKWRALVYIMRGFLMFTLAMLFSVLFLGVPPSIFSWGILVNILVAVLFPMLMASFSAFAPIFTFKQFYPVTFGVTILGVVALLAAFI</sequence>
<dbReference type="Pfam" id="PF00146">
    <property type="entry name" value="NADHdh"/>
    <property type="match status" value="2"/>
</dbReference>
<proteinExistence type="predicted"/>
<comment type="caution">
    <text evidence="6">The sequence shown here is derived from an EMBL/GenBank/DDBJ whole genome shotgun (WGS) entry which is preliminary data.</text>
</comment>
<dbReference type="AlphaFoldDB" id="A0A328PK37"/>
<dbReference type="Proteomes" id="UP000249782">
    <property type="component" value="Unassembled WGS sequence"/>
</dbReference>
<feature type="transmembrane region" description="Helical" evidence="5">
    <location>
        <begin position="247"/>
        <end position="269"/>
    </location>
</feature>
<evidence type="ECO:0000256" key="2">
    <source>
        <dbReference type="ARBA" id="ARBA00022692"/>
    </source>
</evidence>
<comment type="subcellular location">
    <subcellularLocation>
        <location evidence="1">Membrane</location>
        <topology evidence="1">Multi-pass membrane protein</topology>
    </subcellularLocation>
</comment>
<dbReference type="EMBL" id="QLOE01000002">
    <property type="protein sequence ID" value="RAO79704.1"/>
    <property type="molecule type" value="Genomic_DNA"/>
</dbReference>
<evidence type="ECO:0000256" key="1">
    <source>
        <dbReference type="ARBA" id="ARBA00004141"/>
    </source>
</evidence>
<keyword evidence="4 5" id="KW-0472">Membrane</keyword>
<dbReference type="InterPro" id="IPR052561">
    <property type="entry name" value="ComplexI_Subunit1"/>
</dbReference>
<keyword evidence="7" id="KW-1185">Reference proteome</keyword>
<reference evidence="6 7" key="1">
    <citation type="submission" date="2018-06" db="EMBL/GenBank/DDBJ databases">
        <title>Draft genome sequence of hyperthermophilic methanogen Methanothermobacter tenebrarum sp. MCM-B 1447.</title>
        <authorList>
            <person name="Pore S.D."/>
            <person name="Dagar S."/>
            <person name="Dhakephalkar P.K."/>
        </authorList>
    </citation>
    <scope>NUCLEOTIDE SEQUENCE [LARGE SCALE GENOMIC DNA]</scope>
    <source>
        <strain evidence="6 7">MCM B 1447</strain>
    </source>
</reference>
<evidence type="ECO:0000313" key="6">
    <source>
        <dbReference type="EMBL" id="RAO79704.1"/>
    </source>
</evidence>